<dbReference type="EMBL" id="KV878203">
    <property type="protein sequence ID" value="OJI83651.1"/>
    <property type="molecule type" value="Genomic_DNA"/>
</dbReference>
<sequence>MHCASPPAEEPTDKSLSLLRATRYTSTIDPGNCLACPSPLPTWRSANPICSV</sequence>
<keyword evidence="2" id="KW-1185">Reference proteome</keyword>
<gene>
    <name evidence="1" type="ORF">ASPTUDRAFT_42534</name>
</gene>
<reference evidence="2" key="1">
    <citation type="journal article" date="2017" name="Genome Biol.">
        <title>Comparative genomics reveals high biological diversity and specific adaptations in the industrially and medically important fungal genus Aspergillus.</title>
        <authorList>
            <person name="de Vries R.P."/>
            <person name="Riley R."/>
            <person name="Wiebenga A."/>
            <person name="Aguilar-Osorio G."/>
            <person name="Amillis S."/>
            <person name="Uchima C.A."/>
            <person name="Anderluh G."/>
            <person name="Asadollahi M."/>
            <person name="Askin M."/>
            <person name="Barry K."/>
            <person name="Battaglia E."/>
            <person name="Bayram O."/>
            <person name="Benocci T."/>
            <person name="Braus-Stromeyer S.A."/>
            <person name="Caldana C."/>
            <person name="Canovas D."/>
            <person name="Cerqueira G.C."/>
            <person name="Chen F."/>
            <person name="Chen W."/>
            <person name="Choi C."/>
            <person name="Clum A."/>
            <person name="Dos Santos R.A."/>
            <person name="Damasio A.R."/>
            <person name="Diallinas G."/>
            <person name="Emri T."/>
            <person name="Fekete E."/>
            <person name="Flipphi M."/>
            <person name="Freyberg S."/>
            <person name="Gallo A."/>
            <person name="Gournas C."/>
            <person name="Habgood R."/>
            <person name="Hainaut M."/>
            <person name="Harispe M.L."/>
            <person name="Henrissat B."/>
            <person name="Hilden K.S."/>
            <person name="Hope R."/>
            <person name="Hossain A."/>
            <person name="Karabika E."/>
            <person name="Karaffa L."/>
            <person name="Karanyi Z."/>
            <person name="Krasevec N."/>
            <person name="Kuo A."/>
            <person name="Kusch H."/>
            <person name="LaButti K."/>
            <person name="Lagendijk E.L."/>
            <person name="Lapidus A."/>
            <person name="Levasseur A."/>
            <person name="Lindquist E."/>
            <person name="Lipzen A."/>
            <person name="Logrieco A.F."/>
            <person name="MacCabe A."/>
            <person name="Maekelae M.R."/>
            <person name="Malavazi I."/>
            <person name="Melin P."/>
            <person name="Meyer V."/>
            <person name="Mielnichuk N."/>
            <person name="Miskei M."/>
            <person name="Molnar A.P."/>
            <person name="Mule G."/>
            <person name="Ngan C.Y."/>
            <person name="Orejas M."/>
            <person name="Orosz E."/>
            <person name="Ouedraogo J.P."/>
            <person name="Overkamp K.M."/>
            <person name="Park H.-S."/>
            <person name="Perrone G."/>
            <person name="Piumi F."/>
            <person name="Punt P.J."/>
            <person name="Ram A.F."/>
            <person name="Ramon A."/>
            <person name="Rauscher S."/>
            <person name="Record E."/>
            <person name="Riano-Pachon D.M."/>
            <person name="Robert V."/>
            <person name="Roehrig J."/>
            <person name="Ruller R."/>
            <person name="Salamov A."/>
            <person name="Salih N.S."/>
            <person name="Samson R.A."/>
            <person name="Sandor E."/>
            <person name="Sanguinetti M."/>
            <person name="Schuetze T."/>
            <person name="Sepcic K."/>
            <person name="Shelest E."/>
            <person name="Sherlock G."/>
            <person name="Sophianopoulou V."/>
            <person name="Squina F.M."/>
            <person name="Sun H."/>
            <person name="Susca A."/>
            <person name="Todd R.B."/>
            <person name="Tsang A."/>
            <person name="Unkles S.E."/>
            <person name="van de Wiele N."/>
            <person name="van Rossen-Uffink D."/>
            <person name="Oliveira J.V."/>
            <person name="Vesth T.C."/>
            <person name="Visser J."/>
            <person name="Yu J.-H."/>
            <person name="Zhou M."/>
            <person name="Andersen M.R."/>
            <person name="Archer D.B."/>
            <person name="Baker S.E."/>
            <person name="Benoit I."/>
            <person name="Brakhage A.A."/>
            <person name="Braus G.H."/>
            <person name="Fischer R."/>
            <person name="Frisvad J.C."/>
            <person name="Goldman G.H."/>
            <person name="Houbraken J."/>
            <person name="Oakley B."/>
            <person name="Pocsi I."/>
            <person name="Scazzocchio C."/>
            <person name="Seiboth B."/>
            <person name="vanKuyk P.A."/>
            <person name="Wortman J."/>
            <person name="Dyer P.S."/>
            <person name="Grigoriev I.V."/>
        </authorList>
    </citation>
    <scope>NUCLEOTIDE SEQUENCE [LARGE SCALE GENOMIC DNA]</scope>
    <source>
        <strain evidence="2">CBS 134.48</strain>
    </source>
</reference>
<proteinExistence type="predicted"/>
<dbReference type="Proteomes" id="UP000184304">
    <property type="component" value="Unassembled WGS sequence"/>
</dbReference>
<dbReference type="VEuPathDB" id="FungiDB:ASPTUDRAFT_42534"/>
<protein>
    <submittedName>
        <fullName evidence="1">Uncharacterized protein</fullName>
    </submittedName>
</protein>
<dbReference type="AlphaFoldDB" id="A0A1L9N346"/>
<accession>A0A1L9N346</accession>
<organism evidence="1 2">
    <name type="scientific">Aspergillus tubingensis (strain CBS 134.48)</name>
    <dbReference type="NCBI Taxonomy" id="767770"/>
    <lineage>
        <taxon>Eukaryota</taxon>
        <taxon>Fungi</taxon>
        <taxon>Dikarya</taxon>
        <taxon>Ascomycota</taxon>
        <taxon>Pezizomycotina</taxon>
        <taxon>Eurotiomycetes</taxon>
        <taxon>Eurotiomycetidae</taxon>
        <taxon>Eurotiales</taxon>
        <taxon>Aspergillaceae</taxon>
        <taxon>Aspergillus</taxon>
        <taxon>Aspergillus subgen. Circumdati</taxon>
    </lineage>
</organism>
<evidence type="ECO:0000313" key="2">
    <source>
        <dbReference type="Proteomes" id="UP000184304"/>
    </source>
</evidence>
<name>A0A1L9N346_ASPTC</name>
<evidence type="ECO:0000313" key="1">
    <source>
        <dbReference type="EMBL" id="OJI83651.1"/>
    </source>
</evidence>